<protein>
    <recommendedName>
        <fullName evidence="2">Protein kinase domain-containing protein</fullName>
    </recommendedName>
</protein>
<reference evidence="3" key="1">
    <citation type="submission" date="2022-11" db="EMBL/GenBank/DDBJ databases">
        <title>Genome Resource of Sclerotinia nivalis Strain SnTB1, a Plant Pathogen Isolated from American Ginseng.</title>
        <authorList>
            <person name="Fan S."/>
        </authorList>
    </citation>
    <scope>NUCLEOTIDE SEQUENCE</scope>
    <source>
        <strain evidence="3">SnTB1</strain>
    </source>
</reference>
<dbReference type="AlphaFoldDB" id="A0A9X0AP92"/>
<dbReference type="OrthoDB" id="1668230at2759"/>
<dbReference type="EMBL" id="JAPEIS010000005">
    <property type="protein sequence ID" value="KAJ8066427.1"/>
    <property type="molecule type" value="Genomic_DNA"/>
</dbReference>
<comment type="caution">
    <text evidence="3">The sequence shown here is derived from an EMBL/GenBank/DDBJ whole genome shotgun (WGS) entry which is preliminary data.</text>
</comment>
<keyword evidence="4" id="KW-1185">Reference proteome</keyword>
<feature type="compositionally biased region" description="Polar residues" evidence="1">
    <location>
        <begin position="228"/>
        <end position="245"/>
    </location>
</feature>
<accession>A0A9X0AP92</accession>
<sequence>MDHSFSMSSNTEPDNTHGIIGFEELPLSEKDLNLSGDLGFLDFADSSNLLARSSSSSWAMDWMTGREEYRVPFVSSTYSTHPSALRDLDTDMEIPDLSPSFPLLPPPTLVANDGEYYPTAWKKTMPNYGNEASIANPCNTVYPVMVSRESADSYNWSVCQRDDAVYSNTMASWQSQILNSTDFSPYRRRALDESSQDGITSTPLQSQSCNHEASSFITYKLKTPPHPRTSNSSQEFEATNWPPQLHNSKVSNSTSHAISYWTPPNHPILHFFYSHSLLYKSGVTLRELHMHLAAGSSGITIHGTVSIPPNATNDVNGKLGLILSQETPLNPRLYLPTRRKKISESMRQIVLELHEKGIVHGDIHLSNFLLCASENSNDQVIVKLTNFHDSLYISDSSSQTLKGYEQEEQWTPILNGRIVSPNRVNQWFKGRDRKATEEDDLYALGICMWELWSGKKYDEACGIWEGVRRGDLKGRGVDMKGVGDKGVRVWVRAWLRGGGAIV</sequence>
<evidence type="ECO:0000256" key="1">
    <source>
        <dbReference type="SAM" id="MobiDB-lite"/>
    </source>
</evidence>
<dbReference type="GO" id="GO:0005524">
    <property type="term" value="F:ATP binding"/>
    <property type="evidence" value="ECO:0007669"/>
    <property type="project" value="InterPro"/>
</dbReference>
<dbReference type="InterPro" id="IPR011009">
    <property type="entry name" value="Kinase-like_dom_sf"/>
</dbReference>
<dbReference type="SUPFAM" id="SSF56112">
    <property type="entry name" value="Protein kinase-like (PK-like)"/>
    <property type="match status" value="1"/>
</dbReference>
<evidence type="ECO:0000259" key="2">
    <source>
        <dbReference type="PROSITE" id="PS50011"/>
    </source>
</evidence>
<evidence type="ECO:0000313" key="4">
    <source>
        <dbReference type="Proteomes" id="UP001152300"/>
    </source>
</evidence>
<dbReference type="PROSITE" id="PS50011">
    <property type="entry name" value="PROTEIN_KINASE_DOM"/>
    <property type="match status" value="1"/>
</dbReference>
<proteinExistence type="predicted"/>
<feature type="domain" description="Protein kinase" evidence="2">
    <location>
        <begin position="189"/>
        <end position="502"/>
    </location>
</feature>
<dbReference type="InterPro" id="IPR000719">
    <property type="entry name" value="Prot_kinase_dom"/>
</dbReference>
<evidence type="ECO:0000313" key="3">
    <source>
        <dbReference type="EMBL" id="KAJ8066427.1"/>
    </source>
</evidence>
<gene>
    <name evidence="3" type="ORF">OCU04_005488</name>
</gene>
<dbReference type="Proteomes" id="UP001152300">
    <property type="component" value="Unassembled WGS sequence"/>
</dbReference>
<name>A0A9X0AP92_9HELO</name>
<organism evidence="3 4">
    <name type="scientific">Sclerotinia nivalis</name>
    <dbReference type="NCBI Taxonomy" id="352851"/>
    <lineage>
        <taxon>Eukaryota</taxon>
        <taxon>Fungi</taxon>
        <taxon>Dikarya</taxon>
        <taxon>Ascomycota</taxon>
        <taxon>Pezizomycotina</taxon>
        <taxon>Leotiomycetes</taxon>
        <taxon>Helotiales</taxon>
        <taxon>Sclerotiniaceae</taxon>
        <taxon>Sclerotinia</taxon>
    </lineage>
</organism>
<feature type="region of interest" description="Disordered" evidence="1">
    <location>
        <begin position="223"/>
        <end position="245"/>
    </location>
</feature>
<dbReference type="GO" id="GO:0004672">
    <property type="term" value="F:protein kinase activity"/>
    <property type="evidence" value="ECO:0007669"/>
    <property type="project" value="InterPro"/>
</dbReference>
<dbReference type="Gene3D" id="1.10.510.10">
    <property type="entry name" value="Transferase(Phosphotransferase) domain 1"/>
    <property type="match status" value="1"/>
</dbReference>